<dbReference type="Proteomes" id="UP000278085">
    <property type="component" value="Unassembled WGS sequence"/>
</dbReference>
<keyword evidence="1 6" id="KW-0540">Nuclease</keyword>
<dbReference type="InterPro" id="IPR004603">
    <property type="entry name" value="DNA_mismatch_endonuc_vsr"/>
</dbReference>
<keyword evidence="2 6" id="KW-0255">Endonuclease</keyword>
<dbReference type="AlphaFoldDB" id="A0A430HH60"/>
<name>A0A430HH60_9BURK</name>
<dbReference type="SUPFAM" id="SSF52980">
    <property type="entry name" value="Restriction endonuclease-like"/>
    <property type="match status" value="1"/>
</dbReference>
<gene>
    <name evidence="7" type="primary">vsr</name>
    <name evidence="7" type="ORF">EJB06_21220</name>
</gene>
<evidence type="ECO:0000256" key="2">
    <source>
        <dbReference type="ARBA" id="ARBA00022759"/>
    </source>
</evidence>
<keyword evidence="4 6" id="KW-0378">Hydrolase</keyword>
<dbReference type="InterPro" id="IPR011335">
    <property type="entry name" value="Restrct_endonuc-II-like"/>
</dbReference>
<keyword evidence="8" id="KW-1185">Reference proteome</keyword>
<dbReference type="GO" id="GO:0016787">
    <property type="term" value="F:hydrolase activity"/>
    <property type="evidence" value="ECO:0007669"/>
    <property type="project" value="UniProtKB-KW"/>
</dbReference>
<dbReference type="GO" id="GO:0006298">
    <property type="term" value="P:mismatch repair"/>
    <property type="evidence" value="ECO:0007669"/>
    <property type="project" value="UniProtKB-UniRule"/>
</dbReference>
<evidence type="ECO:0000256" key="4">
    <source>
        <dbReference type="ARBA" id="ARBA00022801"/>
    </source>
</evidence>
<proteinExistence type="inferred from homology"/>
<evidence type="ECO:0000313" key="8">
    <source>
        <dbReference type="Proteomes" id="UP000278085"/>
    </source>
</evidence>
<organism evidence="7 8">
    <name type="scientific">Massilia atriviolacea</name>
    <dbReference type="NCBI Taxonomy" id="2495579"/>
    <lineage>
        <taxon>Bacteria</taxon>
        <taxon>Pseudomonadati</taxon>
        <taxon>Pseudomonadota</taxon>
        <taxon>Betaproteobacteria</taxon>
        <taxon>Burkholderiales</taxon>
        <taxon>Oxalobacteraceae</taxon>
        <taxon>Telluria group</taxon>
        <taxon>Massilia</taxon>
    </lineage>
</organism>
<dbReference type="RefSeq" id="WP_126076019.1">
    <property type="nucleotide sequence ID" value="NZ_CP051166.1"/>
</dbReference>
<dbReference type="EMBL" id="RXLQ01000012">
    <property type="protein sequence ID" value="RSZ56863.1"/>
    <property type="molecule type" value="Genomic_DNA"/>
</dbReference>
<comment type="similarity">
    <text evidence="6">Belongs to the vsr family.</text>
</comment>
<evidence type="ECO:0000256" key="3">
    <source>
        <dbReference type="ARBA" id="ARBA00022763"/>
    </source>
</evidence>
<dbReference type="NCBIfam" id="TIGR00632">
    <property type="entry name" value="vsr"/>
    <property type="match status" value="1"/>
</dbReference>
<dbReference type="Pfam" id="PF03852">
    <property type="entry name" value="Vsr"/>
    <property type="match status" value="1"/>
</dbReference>
<accession>A0A430HH60</accession>
<evidence type="ECO:0000256" key="5">
    <source>
        <dbReference type="ARBA" id="ARBA00023204"/>
    </source>
</evidence>
<dbReference type="Gene3D" id="3.40.960.10">
    <property type="entry name" value="VSR Endonuclease"/>
    <property type="match status" value="1"/>
</dbReference>
<evidence type="ECO:0000313" key="7">
    <source>
        <dbReference type="EMBL" id="RSZ56863.1"/>
    </source>
</evidence>
<dbReference type="PIRSF" id="PIRSF018267">
    <property type="entry name" value="VSR_endonuc"/>
    <property type="match status" value="1"/>
</dbReference>
<keyword evidence="5 6" id="KW-0234">DNA repair</keyword>
<keyword evidence="3 6" id="KW-0227">DNA damage</keyword>
<dbReference type="CDD" id="cd00221">
    <property type="entry name" value="Vsr"/>
    <property type="match status" value="1"/>
</dbReference>
<comment type="caution">
    <text evidence="7">The sequence shown here is derived from an EMBL/GenBank/DDBJ whole genome shotgun (WGS) entry which is preliminary data.</text>
</comment>
<reference evidence="7 8" key="1">
    <citation type="submission" date="2018-12" db="EMBL/GenBank/DDBJ databases">
        <authorList>
            <person name="Yang E."/>
        </authorList>
    </citation>
    <scope>NUCLEOTIDE SEQUENCE [LARGE SCALE GENOMIC DNA]</scope>
    <source>
        <strain evidence="7 8">SOD</strain>
    </source>
</reference>
<dbReference type="EC" id="3.1.-.-" evidence="6"/>
<evidence type="ECO:0000256" key="6">
    <source>
        <dbReference type="PIRNR" id="PIRNR018267"/>
    </source>
</evidence>
<protein>
    <recommendedName>
        <fullName evidence="6">Very short patch repair endonuclease</fullName>
        <ecNumber evidence="6">3.1.-.-</ecNumber>
    </recommendedName>
</protein>
<dbReference type="GO" id="GO:0004519">
    <property type="term" value="F:endonuclease activity"/>
    <property type="evidence" value="ECO:0007669"/>
    <property type="project" value="UniProtKB-KW"/>
</dbReference>
<comment type="function">
    <text evidence="6">May nick specific sequences that contain T:G mispairs resulting from m5C-deamination.</text>
</comment>
<evidence type="ECO:0000256" key="1">
    <source>
        <dbReference type="ARBA" id="ARBA00022722"/>
    </source>
</evidence>
<dbReference type="OrthoDB" id="9801520at2"/>
<sequence>MVDRLDPLRRSRLMQKVQTKDTGPEKKVRSILHGLGYRFRLHRKDLPGTPDIVFPGRRLAIFVHGCFWHAHGCRKGQPPKSRQEYWQPKLQANRTRDIRNVEALEQAGWRVGVVWQCELADHAALVAHLEGLLSEDR</sequence>